<dbReference type="EMBL" id="CP141059">
    <property type="protein sequence ID" value="WQQ24596.1"/>
    <property type="molecule type" value="Genomic_DNA"/>
</dbReference>
<keyword evidence="1" id="KW-1133">Transmembrane helix</keyword>
<evidence type="ECO:0000256" key="1">
    <source>
        <dbReference type="SAM" id="Phobius"/>
    </source>
</evidence>
<proteinExistence type="predicted"/>
<dbReference type="Proteomes" id="UP001327225">
    <property type="component" value="Chromosome"/>
</dbReference>
<sequence length="206" mass="20790">MRSTLGPGLLIIIAGAVQGDGALITTAYRGASPVSDEQLSYPWADATAITTSLVWGATQAMIVVGLVAFARSGAAPSKAGQVGGRLAVAGSLLFVVAHAISLVAHDAALDDPIAIAVLSCFGVGTLLTAVGLIMAGTTALRSGVWSSWRRYTPLALGAWMVAMAPLQLTPALPVAVGVYAVATIALGLSMIIEGLVRAPAVTRTLT</sequence>
<name>A0ABZ0ZJA6_9ACTN</name>
<organism evidence="2 3">
    <name type="scientific">Nocardioides bizhenqiangii</name>
    <dbReference type="NCBI Taxonomy" id="3095076"/>
    <lineage>
        <taxon>Bacteria</taxon>
        <taxon>Bacillati</taxon>
        <taxon>Actinomycetota</taxon>
        <taxon>Actinomycetes</taxon>
        <taxon>Propionibacteriales</taxon>
        <taxon>Nocardioidaceae</taxon>
        <taxon>Nocardioides</taxon>
    </lineage>
</organism>
<evidence type="ECO:0008006" key="4">
    <source>
        <dbReference type="Google" id="ProtNLM"/>
    </source>
</evidence>
<protein>
    <recommendedName>
        <fullName evidence="4">DUF998 domain-containing protein</fullName>
    </recommendedName>
</protein>
<keyword evidence="1" id="KW-0472">Membrane</keyword>
<evidence type="ECO:0000313" key="2">
    <source>
        <dbReference type="EMBL" id="WQQ24596.1"/>
    </source>
</evidence>
<feature type="transmembrane region" description="Helical" evidence="1">
    <location>
        <begin position="113"/>
        <end position="139"/>
    </location>
</feature>
<feature type="transmembrane region" description="Helical" evidence="1">
    <location>
        <begin position="174"/>
        <end position="196"/>
    </location>
</feature>
<keyword evidence="3" id="KW-1185">Reference proteome</keyword>
<feature type="transmembrane region" description="Helical" evidence="1">
    <location>
        <begin position="43"/>
        <end position="70"/>
    </location>
</feature>
<gene>
    <name evidence="2" type="ORF">SHK19_11505</name>
</gene>
<dbReference type="RefSeq" id="WP_322936300.1">
    <property type="nucleotide sequence ID" value="NZ_CP141059.1"/>
</dbReference>
<feature type="transmembrane region" description="Helical" evidence="1">
    <location>
        <begin position="82"/>
        <end position="101"/>
    </location>
</feature>
<accession>A0ABZ0ZJA6</accession>
<keyword evidence="1" id="KW-0812">Transmembrane</keyword>
<reference evidence="3" key="1">
    <citation type="submission" date="2023-12" db="EMBL/GenBank/DDBJ databases">
        <title>Novel species in genus Nocardioides.</title>
        <authorList>
            <person name="Zhou H."/>
        </authorList>
    </citation>
    <scope>NUCLEOTIDE SEQUENCE [LARGE SCALE GENOMIC DNA]</scope>
    <source>
        <strain evidence="3">HM61</strain>
    </source>
</reference>
<evidence type="ECO:0000313" key="3">
    <source>
        <dbReference type="Proteomes" id="UP001327225"/>
    </source>
</evidence>
<feature type="transmembrane region" description="Helical" evidence="1">
    <location>
        <begin position="151"/>
        <end position="168"/>
    </location>
</feature>